<feature type="repeat" description="TPR" evidence="1">
    <location>
        <begin position="40"/>
        <end position="73"/>
    </location>
</feature>
<dbReference type="InterPro" id="IPR011990">
    <property type="entry name" value="TPR-like_helical_dom_sf"/>
</dbReference>
<sequence>MPEIKTNTLIQEAYQLHQAGMLTKAEKLYNKLIKEQPNQIDALFLLGTLNLQQMDFDTACRFFRKTLKLMPDHAIAHCNLGTSLHGSGKLEEAIVSYKKSISLRPEYAEAHYNLGNAFKEQGQLKKAVESYTQAILYKQNYVDAYYNLGNVLRSLHSPDKAVDSYKKAIMLKPDYAMAHCNLGSVLQELGKIDEAIVCYKIATTFRSDYVMAYCNLGAAYQELRKIDKAITVYKKALSLNPDFVLANCNLGSALQEAGLLDEAKTCYKKTIALNPEYAMAYSNLGSIYQEFGNIDKAVENYDQAISLNPDEPTAHKNKSIALLLNENFIEGWPEYEWRLKTKTNSLRDFLKPRWDGSSLSGNTILVHAEQGFGDTIQFVRYLPMVKAQGGHVIFECHDSLLRLLKNCDGIDRIIERSSHTVPDIHFDFHIPLLSLPGLFKTTIDSIPSDVPYVSVDAGLSEKWRYRLSNDSKYKIGIVWAGNPLFKNYNTRSSSLSDFAALAEIRELSLYSLQKGSSTLEKDNIPELSIKDLSKELNDFADTAAVMSNLDLVISTDTAVVHLAGAIGKPVWTLLHSAPDWRWWLKRTDSPWYPSMRLFRQKQLNDWTGVFEQVKEALVPECRLRNTNFQT</sequence>
<evidence type="ECO:0000256" key="1">
    <source>
        <dbReference type="PROSITE-ProRule" id="PRU00339"/>
    </source>
</evidence>
<reference evidence="3" key="1">
    <citation type="journal article" date="2017" name="Environ. Microbiol. Rep.">
        <title>Genetic Diversity of Marine Anaerobic Ammonium-Oxidizing Bacteria as Revealed by Genomic and Proteomic Analyses of 'Candidatus Scalindua japonica'.</title>
        <authorList>
            <person name="Oshiki M."/>
            <person name="Mizuto K."/>
            <person name="Kimura Z."/>
            <person name="Kindaichi T."/>
            <person name="Satoh H."/>
            <person name="Okabe S."/>
        </authorList>
    </citation>
    <scope>NUCLEOTIDE SEQUENCE [LARGE SCALE GENOMIC DNA]</scope>
    <source>
        <strain evidence="3">husup-a2</strain>
    </source>
</reference>
<comment type="caution">
    <text evidence="2">The sequence shown here is derived from an EMBL/GenBank/DDBJ whole genome shotgun (WGS) entry which is preliminary data.</text>
</comment>
<name>A0A286TVX1_9BACT</name>
<dbReference type="OrthoDB" id="9778733at2"/>
<dbReference type="SUPFAM" id="SSF53756">
    <property type="entry name" value="UDP-Glycosyltransferase/glycogen phosphorylase"/>
    <property type="match status" value="1"/>
</dbReference>
<feature type="repeat" description="TPR" evidence="1">
    <location>
        <begin position="210"/>
        <end position="243"/>
    </location>
</feature>
<dbReference type="Pfam" id="PF13414">
    <property type="entry name" value="TPR_11"/>
    <property type="match status" value="1"/>
</dbReference>
<feature type="repeat" description="TPR" evidence="1">
    <location>
        <begin position="244"/>
        <end position="277"/>
    </location>
</feature>
<dbReference type="InterPro" id="IPR002201">
    <property type="entry name" value="Glyco_trans_9"/>
</dbReference>
<dbReference type="InterPro" id="IPR006597">
    <property type="entry name" value="Sel1-like"/>
</dbReference>
<proteinExistence type="predicted"/>
<accession>A0A286TVX1</accession>
<dbReference type="Pfam" id="PF13424">
    <property type="entry name" value="TPR_12"/>
    <property type="match status" value="1"/>
</dbReference>
<dbReference type="Pfam" id="PF13181">
    <property type="entry name" value="TPR_8"/>
    <property type="match status" value="1"/>
</dbReference>
<dbReference type="Pfam" id="PF13174">
    <property type="entry name" value="TPR_6"/>
    <property type="match status" value="1"/>
</dbReference>
<gene>
    <name evidence="2" type="ORF">SCALIN_C05_0100</name>
</gene>
<dbReference type="SUPFAM" id="SSF48452">
    <property type="entry name" value="TPR-like"/>
    <property type="match status" value="1"/>
</dbReference>
<dbReference type="AlphaFoldDB" id="A0A286TVX1"/>
<feature type="repeat" description="TPR" evidence="1">
    <location>
        <begin position="278"/>
        <end position="311"/>
    </location>
</feature>
<protein>
    <submittedName>
        <fullName evidence="2">Uncharacterized protein</fullName>
    </submittedName>
</protein>
<dbReference type="PROSITE" id="PS50005">
    <property type="entry name" value="TPR"/>
    <property type="match status" value="7"/>
</dbReference>
<dbReference type="Gene3D" id="3.40.50.2000">
    <property type="entry name" value="Glycogen Phosphorylase B"/>
    <property type="match status" value="1"/>
</dbReference>
<dbReference type="RefSeq" id="WP_096893203.1">
    <property type="nucleotide sequence ID" value="NZ_BAOS01000005.1"/>
</dbReference>
<organism evidence="2 3">
    <name type="scientific">Candidatus Scalindua japonica</name>
    <dbReference type="NCBI Taxonomy" id="1284222"/>
    <lineage>
        <taxon>Bacteria</taxon>
        <taxon>Pseudomonadati</taxon>
        <taxon>Planctomycetota</taxon>
        <taxon>Candidatus Brocadiia</taxon>
        <taxon>Candidatus Brocadiales</taxon>
        <taxon>Candidatus Scalinduaceae</taxon>
        <taxon>Candidatus Scalindua</taxon>
    </lineage>
</organism>
<dbReference type="PROSITE" id="PS50293">
    <property type="entry name" value="TPR_REGION"/>
    <property type="match status" value="4"/>
</dbReference>
<feature type="repeat" description="TPR" evidence="1">
    <location>
        <begin position="108"/>
        <end position="141"/>
    </location>
</feature>
<dbReference type="Pfam" id="PF01075">
    <property type="entry name" value="Glyco_transf_9"/>
    <property type="match status" value="1"/>
</dbReference>
<dbReference type="SMART" id="SM00028">
    <property type="entry name" value="TPR"/>
    <property type="match status" value="9"/>
</dbReference>
<evidence type="ECO:0000313" key="3">
    <source>
        <dbReference type="Proteomes" id="UP000218542"/>
    </source>
</evidence>
<dbReference type="InterPro" id="IPR019734">
    <property type="entry name" value="TPR_rpt"/>
</dbReference>
<dbReference type="GO" id="GO:0016757">
    <property type="term" value="F:glycosyltransferase activity"/>
    <property type="evidence" value="ECO:0007669"/>
    <property type="project" value="InterPro"/>
</dbReference>
<dbReference type="Proteomes" id="UP000218542">
    <property type="component" value="Unassembled WGS sequence"/>
</dbReference>
<evidence type="ECO:0000313" key="2">
    <source>
        <dbReference type="EMBL" id="GAX60015.1"/>
    </source>
</evidence>
<dbReference type="GO" id="GO:0006493">
    <property type="term" value="P:protein O-linked glycosylation"/>
    <property type="evidence" value="ECO:0007669"/>
    <property type="project" value="TreeGrafter"/>
</dbReference>
<dbReference type="EMBL" id="BAOS01000005">
    <property type="protein sequence ID" value="GAX60015.1"/>
    <property type="molecule type" value="Genomic_DNA"/>
</dbReference>
<keyword evidence="3" id="KW-1185">Reference proteome</keyword>
<feature type="repeat" description="TPR" evidence="1">
    <location>
        <begin position="74"/>
        <end position="107"/>
    </location>
</feature>
<dbReference type="SMART" id="SM00671">
    <property type="entry name" value="SEL1"/>
    <property type="match status" value="5"/>
</dbReference>
<dbReference type="Pfam" id="PF00515">
    <property type="entry name" value="TPR_1"/>
    <property type="match status" value="2"/>
</dbReference>
<dbReference type="PANTHER" id="PTHR44998:SF1">
    <property type="entry name" value="UDP-N-ACETYLGLUCOSAMINE--PEPTIDE N-ACETYLGLUCOSAMINYLTRANSFERASE 110 KDA SUBUNIT"/>
    <property type="match status" value="1"/>
</dbReference>
<dbReference type="Gene3D" id="1.25.40.10">
    <property type="entry name" value="Tetratricopeptide repeat domain"/>
    <property type="match status" value="6"/>
</dbReference>
<keyword evidence="1" id="KW-0802">TPR repeat</keyword>
<dbReference type="SUPFAM" id="SSF81901">
    <property type="entry name" value="HCP-like"/>
    <property type="match status" value="1"/>
</dbReference>
<feature type="repeat" description="TPR" evidence="1">
    <location>
        <begin position="142"/>
        <end position="175"/>
    </location>
</feature>
<dbReference type="PANTHER" id="PTHR44998">
    <property type="match status" value="1"/>
</dbReference>